<dbReference type="PANTHER" id="PTHR43537:SF53">
    <property type="entry name" value="HTH-TYPE TRANSCRIPTIONAL REPRESSOR NANR"/>
    <property type="match status" value="1"/>
</dbReference>
<evidence type="ECO:0000256" key="3">
    <source>
        <dbReference type="ARBA" id="ARBA00023163"/>
    </source>
</evidence>
<dbReference type="InterPro" id="IPR000524">
    <property type="entry name" value="Tscrpt_reg_HTH_GntR"/>
</dbReference>
<dbReference type="GO" id="GO:0003677">
    <property type="term" value="F:DNA binding"/>
    <property type="evidence" value="ECO:0007669"/>
    <property type="project" value="UniProtKB-KW"/>
</dbReference>
<dbReference type="InterPro" id="IPR036390">
    <property type="entry name" value="WH_DNA-bd_sf"/>
</dbReference>
<feature type="region of interest" description="Disordered" evidence="4">
    <location>
        <begin position="1"/>
        <end position="56"/>
    </location>
</feature>
<feature type="domain" description="HTH gntR-type" evidence="5">
    <location>
        <begin position="58"/>
        <end position="125"/>
    </location>
</feature>
<keyword evidence="3" id="KW-0804">Transcription</keyword>
<dbReference type="AlphaFoldDB" id="A0A016XI38"/>
<dbReference type="Pfam" id="PF00392">
    <property type="entry name" value="GntR"/>
    <property type="match status" value="1"/>
</dbReference>
<dbReference type="SMART" id="SM00895">
    <property type="entry name" value="FCD"/>
    <property type="match status" value="1"/>
</dbReference>
<dbReference type="SUPFAM" id="SSF46785">
    <property type="entry name" value="Winged helix' DNA-binding domain"/>
    <property type="match status" value="1"/>
</dbReference>
<dbReference type="InterPro" id="IPR036388">
    <property type="entry name" value="WH-like_DNA-bd_sf"/>
</dbReference>
<comment type="caution">
    <text evidence="6">The sequence shown here is derived from an EMBL/GenBank/DDBJ whole genome shotgun (WGS) entry which is preliminary data.</text>
</comment>
<dbReference type="Gene3D" id="1.20.120.530">
    <property type="entry name" value="GntR ligand-binding domain-like"/>
    <property type="match status" value="1"/>
</dbReference>
<dbReference type="GO" id="GO:0003700">
    <property type="term" value="F:DNA-binding transcription factor activity"/>
    <property type="evidence" value="ECO:0007669"/>
    <property type="project" value="InterPro"/>
</dbReference>
<dbReference type="Proteomes" id="UP000023268">
    <property type="component" value="Unassembled WGS sequence"/>
</dbReference>
<feature type="compositionally biased region" description="Low complexity" evidence="4">
    <location>
        <begin position="8"/>
        <end position="18"/>
    </location>
</feature>
<dbReference type="SUPFAM" id="SSF48008">
    <property type="entry name" value="GntR ligand-binding domain-like"/>
    <property type="match status" value="1"/>
</dbReference>
<evidence type="ECO:0000256" key="4">
    <source>
        <dbReference type="SAM" id="MobiDB-lite"/>
    </source>
</evidence>
<protein>
    <submittedName>
        <fullName evidence="6">GntR family transcriptional regulator</fullName>
    </submittedName>
</protein>
<feature type="compositionally biased region" description="Low complexity" evidence="4">
    <location>
        <begin position="38"/>
        <end position="52"/>
    </location>
</feature>
<evidence type="ECO:0000256" key="2">
    <source>
        <dbReference type="ARBA" id="ARBA00023125"/>
    </source>
</evidence>
<evidence type="ECO:0000313" key="7">
    <source>
        <dbReference type="Proteomes" id="UP000023268"/>
    </source>
</evidence>
<sequence>MPKSTEPRASASKAAGTRRATRAVGTPPVTVTAKGRRPAAAPALDPDTTTDAPGDDSADIEARIYQAVFDSVMSQRLKPGTKLPEAPLCELFQVSRSVVRKVLQKLAHDHIVQLRPNRGAIVAVPTREETRQIFEARRALEAAVVRLVAERATARDLKGLREQLRAEHEAMHRFDQPAWARLASAYHLRLAELSGNEILQRYLAEIVSRCSLIVAVHQPPGNAACEHDEHERIVDCIAQGDAESAVKLMDQHLRDLEEHLMLESPGDEKSLAKLLGLG</sequence>
<dbReference type="RefSeq" id="WP_035607237.1">
    <property type="nucleotide sequence ID" value="NZ_JEMG01000001.1"/>
</dbReference>
<dbReference type="PROSITE" id="PS50949">
    <property type="entry name" value="HTH_GNTR"/>
    <property type="match status" value="1"/>
</dbReference>
<dbReference type="InterPro" id="IPR011711">
    <property type="entry name" value="GntR_C"/>
</dbReference>
<keyword evidence="1" id="KW-0805">Transcription regulation</keyword>
<dbReference type="PANTHER" id="PTHR43537">
    <property type="entry name" value="TRANSCRIPTIONAL REGULATOR, GNTR FAMILY"/>
    <property type="match status" value="1"/>
</dbReference>
<dbReference type="Pfam" id="PF07729">
    <property type="entry name" value="FCD"/>
    <property type="match status" value="1"/>
</dbReference>
<dbReference type="EMBL" id="JEMG01000001">
    <property type="protein sequence ID" value="EYC51227.1"/>
    <property type="molecule type" value="Genomic_DNA"/>
</dbReference>
<dbReference type="InterPro" id="IPR008920">
    <property type="entry name" value="TF_FadR/GntR_C"/>
</dbReference>
<evidence type="ECO:0000313" key="6">
    <source>
        <dbReference type="EMBL" id="EYC51227.1"/>
    </source>
</evidence>
<reference evidence="6 7" key="1">
    <citation type="submission" date="2014-02" db="EMBL/GenBank/DDBJ databases">
        <title>Draft Genome of Hylemonella gracilis isolated from the Niagara River.</title>
        <authorList>
            <person name="Pawlowski D.R."/>
            <person name="Koudelka G.B."/>
        </authorList>
    </citation>
    <scope>NUCLEOTIDE SEQUENCE [LARGE SCALE GENOMIC DNA]</scope>
    <source>
        <strain evidence="6 7">Niagara R</strain>
    </source>
</reference>
<dbReference type="STRING" id="1458275.AZ34_09120"/>
<dbReference type="OrthoDB" id="5243844at2"/>
<evidence type="ECO:0000256" key="1">
    <source>
        <dbReference type="ARBA" id="ARBA00023015"/>
    </source>
</evidence>
<dbReference type="eggNOG" id="COG1802">
    <property type="taxonomic scope" value="Bacteria"/>
</dbReference>
<dbReference type="SMART" id="SM00345">
    <property type="entry name" value="HTH_GNTR"/>
    <property type="match status" value="1"/>
</dbReference>
<gene>
    <name evidence="6" type="ORF">AZ34_09120</name>
</gene>
<proteinExistence type="predicted"/>
<dbReference type="CDD" id="cd07377">
    <property type="entry name" value="WHTH_GntR"/>
    <property type="match status" value="1"/>
</dbReference>
<accession>A0A016XI38</accession>
<name>A0A016XI38_9BURK</name>
<keyword evidence="2" id="KW-0238">DNA-binding</keyword>
<dbReference type="Gene3D" id="1.10.10.10">
    <property type="entry name" value="Winged helix-like DNA-binding domain superfamily/Winged helix DNA-binding domain"/>
    <property type="match status" value="1"/>
</dbReference>
<organism evidence="6 7">
    <name type="scientific">Hylemonella gracilis str. Niagara R</name>
    <dbReference type="NCBI Taxonomy" id="1458275"/>
    <lineage>
        <taxon>Bacteria</taxon>
        <taxon>Pseudomonadati</taxon>
        <taxon>Pseudomonadota</taxon>
        <taxon>Betaproteobacteria</taxon>
        <taxon>Burkholderiales</taxon>
        <taxon>Comamonadaceae</taxon>
        <taxon>Hylemonella</taxon>
    </lineage>
</organism>
<evidence type="ECO:0000259" key="5">
    <source>
        <dbReference type="PROSITE" id="PS50949"/>
    </source>
</evidence>